<proteinExistence type="predicted"/>
<dbReference type="GO" id="GO:0045892">
    <property type="term" value="P:negative regulation of DNA-templated transcription"/>
    <property type="evidence" value="ECO:0007669"/>
    <property type="project" value="InterPro"/>
</dbReference>
<accession>A0AAP8TWM0</accession>
<reference evidence="4" key="1">
    <citation type="submission" date="2018-01" db="EMBL/GenBank/DDBJ databases">
        <title>The opportunistic pathogen Serratia marcescens is an overlooked threat to honeybees.</title>
        <authorList>
            <person name="Raymann K."/>
            <person name="Shaffer Z."/>
            <person name="Coon K."/>
            <person name="Salisbury S."/>
            <person name="Moran N.A."/>
        </authorList>
    </citation>
    <scope>NUCLEOTIDE SEQUENCE [LARGE SCALE GENOMIC DNA]</scope>
    <source>
        <strain evidence="4">KZ19</strain>
    </source>
</reference>
<dbReference type="RefSeq" id="WP_103681972.1">
    <property type="nucleotide sequence ID" value="NZ_PQGI02000002.1"/>
</dbReference>
<dbReference type="GO" id="GO:0051259">
    <property type="term" value="P:protein complex oligomerization"/>
    <property type="evidence" value="ECO:0007669"/>
    <property type="project" value="InterPro"/>
</dbReference>
<reference evidence="3 5" key="2">
    <citation type="submission" date="2024-07" db="EMBL/GenBank/DDBJ databases">
        <title>Making a pathogen? Evaluating the impact of protist predation on the evolution of virulence in Serratia marcescens.</title>
        <authorList>
            <person name="Hopkins H."/>
            <person name="Lopezguerra C."/>
            <person name="Lau M.-J."/>
        </authorList>
    </citation>
    <scope>NUCLEOTIDE SEQUENCE [LARGE SCALE GENOMIC DNA]</scope>
    <source>
        <strain evidence="3 5">KZ19</strain>
    </source>
</reference>
<gene>
    <name evidence="3" type="ORF">C3R40_014740</name>
    <name evidence="4" type="ORF">C3R40_13270</name>
</gene>
<dbReference type="EMBL" id="PQGI01000009">
    <property type="protein sequence ID" value="POP16703.1"/>
    <property type="molecule type" value="Genomic_DNA"/>
</dbReference>
<sequence>MTLDLDKGGRAAIERMIDAYGCGTKTALAELLGISKGTLSNRYLRDTFPADYVIQCALETGVSLLWLATGHGPMYENNQTDILSLSRKKLIDGKLYESNFIMFDKAFLSSKLIDPIVISEDNITYVAEQKFDEVTDGKWLLSIDDKISIRDVGVLPGEKIRIENGKFSFECKLSDLSFLAKVDSITLKI</sequence>
<comment type="caution">
    <text evidence="4">The sequence shown here is derived from an EMBL/GenBank/DDBJ whole genome shotgun (WGS) entry which is preliminary data.</text>
</comment>
<dbReference type="Pfam" id="PF07022">
    <property type="entry name" value="Phage_CI_repr"/>
    <property type="match status" value="1"/>
</dbReference>
<dbReference type="AlphaFoldDB" id="A0AAP8TWM0"/>
<evidence type="ECO:0000313" key="5">
    <source>
        <dbReference type="Proteomes" id="UP000237365"/>
    </source>
</evidence>
<dbReference type="InterPro" id="IPR010744">
    <property type="entry name" value="Phage_CI_N"/>
</dbReference>
<dbReference type="EMBL" id="PQGI02000002">
    <property type="protein sequence ID" value="MEX3187874.1"/>
    <property type="molecule type" value="Genomic_DNA"/>
</dbReference>
<evidence type="ECO:0000313" key="4">
    <source>
        <dbReference type="EMBL" id="POP16703.1"/>
    </source>
</evidence>
<dbReference type="InterPro" id="IPR032499">
    <property type="entry name" value="Phage_CI_C"/>
</dbReference>
<feature type="domain" description="Bacteriophage CI repressor N-terminal" evidence="1">
    <location>
        <begin position="11"/>
        <end position="75"/>
    </location>
</feature>
<evidence type="ECO:0000259" key="2">
    <source>
        <dbReference type="Pfam" id="PF16452"/>
    </source>
</evidence>
<protein>
    <submittedName>
        <fullName evidence="3 4">Phage repressor protein</fullName>
    </submittedName>
</protein>
<dbReference type="Pfam" id="PF16452">
    <property type="entry name" value="Phage_CI_C"/>
    <property type="match status" value="1"/>
</dbReference>
<name>A0AAP8TWM0_SERMA</name>
<evidence type="ECO:0000313" key="3">
    <source>
        <dbReference type="EMBL" id="MEX3187874.1"/>
    </source>
</evidence>
<organism evidence="4">
    <name type="scientific">Serratia marcescens</name>
    <dbReference type="NCBI Taxonomy" id="615"/>
    <lineage>
        <taxon>Bacteria</taxon>
        <taxon>Pseudomonadati</taxon>
        <taxon>Pseudomonadota</taxon>
        <taxon>Gammaproteobacteria</taxon>
        <taxon>Enterobacterales</taxon>
        <taxon>Yersiniaceae</taxon>
        <taxon>Serratia</taxon>
    </lineage>
</organism>
<reference evidence="3 5" key="3">
    <citation type="submission" date="2024-07" db="EMBL/GenBank/DDBJ databases">
        <authorList>
            <person name="Raymann K."/>
        </authorList>
    </citation>
    <scope>NUCLEOTIDE SEQUENCE [LARGE SCALE GENOMIC DNA]</scope>
    <source>
        <strain evidence="3 5">KZ19</strain>
    </source>
</reference>
<evidence type="ECO:0000259" key="1">
    <source>
        <dbReference type="Pfam" id="PF07022"/>
    </source>
</evidence>
<dbReference type="Proteomes" id="UP000237365">
    <property type="component" value="Unassembled WGS sequence"/>
</dbReference>
<dbReference type="Gene3D" id="1.10.260.40">
    <property type="entry name" value="lambda repressor-like DNA-binding domains"/>
    <property type="match status" value="1"/>
</dbReference>
<dbReference type="GO" id="GO:0003677">
    <property type="term" value="F:DNA binding"/>
    <property type="evidence" value="ECO:0007669"/>
    <property type="project" value="InterPro"/>
</dbReference>
<dbReference type="Gene3D" id="2.10.109.10">
    <property type="entry name" value="Umud Fragment, subunit A"/>
    <property type="match status" value="1"/>
</dbReference>
<dbReference type="InterPro" id="IPR010982">
    <property type="entry name" value="Lambda_DNA-bd_dom_sf"/>
</dbReference>
<feature type="domain" description="Bacteriophage CI repressor C-terminal" evidence="2">
    <location>
        <begin position="85"/>
        <end position="182"/>
    </location>
</feature>